<dbReference type="Pfam" id="PF14105">
    <property type="entry name" value="DUF4278"/>
    <property type="match status" value="1"/>
</dbReference>
<reference evidence="1 2" key="1">
    <citation type="journal article" date="2014" name="Appl. Environ. Microbiol.">
        <title>Elucidation of insertion elements encoded on plasmids and in vitro construction of shuttle vectors from the toxic cyanobacterium Planktothrix.</title>
        <authorList>
            <person name="Christiansen G."/>
            <person name="Goesmann A."/>
            <person name="Kurmayer R."/>
        </authorList>
    </citation>
    <scope>NUCLEOTIDE SEQUENCE [LARGE SCALE GENOMIC DNA]</scope>
    <source>
        <strain evidence="1 2">NIVA-CYA 126/8</strain>
    </source>
</reference>
<dbReference type="GeneID" id="77286900"/>
<sequence>MKLTYRGHQYETSFSPVDLVESELTGKYRGQSVHLHYPRHVPVPQTPHPLKYRGISYGSTEPQHPHPLHEVKAIASNKSQVAETRGGALLHLVASEKPLDENLAKVHADHLCRLLDRRRQAAVARGDLHLLRLLDLEAEHIAC</sequence>
<dbReference type="EMBL" id="CM002803">
    <property type="protein sequence ID" value="KEI65817.1"/>
    <property type="molecule type" value="Genomic_DNA"/>
</dbReference>
<dbReference type="AlphaFoldDB" id="A0A073CD58"/>
<dbReference type="Proteomes" id="UP000027395">
    <property type="component" value="Chromosome"/>
</dbReference>
<organism evidence="1 2">
    <name type="scientific">Planktothrix agardhii (strain NIVA-CYA 126/8)</name>
    <dbReference type="NCBI Taxonomy" id="388467"/>
    <lineage>
        <taxon>Bacteria</taxon>
        <taxon>Bacillati</taxon>
        <taxon>Cyanobacteriota</taxon>
        <taxon>Cyanophyceae</taxon>
        <taxon>Oscillatoriophycideae</taxon>
        <taxon>Oscillatoriales</taxon>
        <taxon>Microcoleaceae</taxon>
        <taxon>Planktothrix</taxon>
    </lineage>
</organism>
<name>A0A073CD58_PLAA1</name>
<protein>
    <recommendedName>
        <fullName evidence="3">DUF4278 domain-containing protein</fullName>
    </recommendedName>
</protein>
<dbReference type="InterPro" id="IPR025458">
    <property type="entry name" value="DUF4278"/>
</dbReference>
<dbReference type="eggNOG" id="ENOG5033275">
    <property type="taxonomic scope" value="Bacteria"/>
</dbReference>
<dbReference type="RefSeq" id="WP_042151989.1">
    <property type="nucleotide sequence ID" value="NZ_CM002803.1"/>
</dbReference>
<dbReference type="HOGENOM" id="CLU_150570_0_0_3"/>
<proteinExistence type="predicted"/>
<dbReference type="STRING" id="388467.A19Y_0641"/>
<keyword evidence="2" id="KW-1185">Reference proteome</keyword>
<evidence type="ECO:0000313" key="1">
    <source>
        <dbReference type="EMBL" id="KEI65817.1"/>
    </source>
</evidence>
<evidence type="ECO:0008006" key="3">
    <source>
        <dbReference type="Google" id="ProtNLM"/>
    </source>
</evidence>
<accession>A0A073CD58</accession>
<gene>
    <name evidence="1" type="ORF">A19Y_0641</name>
</gene>
<evidence type="ECO:0000313" key="2">
    <source>
        <dbReference type="Proteomes" id="UP000027395"/>
    </source>
</evidence>
<dbReference type="PATRIC" id="fig|388467.6.peg.581"/>